<gene>
    <name evidence="1" type="ORF">HDK90DRAFT_18015</name>
</gene>
<dbReference type="EMBL" id="JBBWRZ010000001">
    <property type="protein sequence ID" value="KAK8246695.1"/>
    <property type="molecule type" value="Genomic_DNA"/>
</dbReference>
<reference evidence="1 2" key="1">
    <citation type="submission" date="2024-04" db="EMBL/GenBank/DDBJ databases">
        <title>Phyllosticta paracitricarpa is synonymous to the EU quarantine fungus P. citricarpa based on phylogenomic analyses.</title>
        <authorList>
            <consortium name="Lawrence Berkeley National Laboratory"/>
            <person name="Van Ingen-Buijs V.A."/>
            <person name="Van Westerhoven A.C."/>
            <person name="Haridas S."/>
            <person name="Skiadas P."/>
            <person name="Martin F."/>
            <person name="Groenewald J.Z."/>
            <person name="Crous P.W."/>
            <person name="Seidl M.F."/>
        </authorList>
    </citation>
    <scope>NUCLEOTIDE SEQUENCE [LARGE SCALE GENOMIC DNA]</scope>
    <source>
        <strain evidence="1 2">CBS 123374</strain>
    </source>
</reference>
<accession>A0ABR1Z2Q6</accession>
<proteinExistence type="predicted"/>
<evidence type="ECO:0000313" key="1">
    <source>
        <dbReference type="EMBL" id="KAK8246695.1"/>
    </source>
</evidence>
<dbReference type="Proteomes" id="UP001492380">
    <property type="component" value="Unassembled WGS sequence"/>
</dbReference>
<organism evidence="1 2">
    <name type="scientific">Phyllosticta capitalensis</name>
    <dbReference type="NCBI Taxonomy" id="121624"/>
    <lineage>
        <taxon>Eukaryota</taxon>
        <taxon>Fungi</taxon>
        <taxon>Dikarya</taxon>
        <taxon>Ascomycota</taxon>
        <taxon>Pezizomycotina</taxon>
        <taxon>Dothideomycetes</taxon>
        <taxon>Dothideomycetes incertae sedis</taxon>
        <taxon>Botryosphaeriales</taxon>
        <taxon>Phyllostictaceae</taxon>
        <taxon>Phyllosticta</taxon>
    </lineage>
</organism>
<name>A0ABR1Z2Q6_9PEZI</name>
<comment type="caution">
    <text evidence="1">The sequence shown here is derived from an EMBL/GenBank/DDBJ whole genome shotgun (WGS) entry which is preliminary data.</text>
</comment>
<evidence type="ECO:0000313" key="2">
    <source>
        <dbReference type="Proteomes" id="UP001492380"/>
    </source>
</evidence>
<protein>
    <submittedName>
        <fullName evidence="1">Uncharacterized protein</fullName>
    </submittedName>
</protein>
<sequence length="203" mass="23296">MSITSRRQLSYGCHDFTTSFVPRCRQVPRTSSSLFRSRHSRIGSLRHCSREPVDHLSWSLGHALSLGFSFSITQSGPNDKSTRGWARDDNRGVFTSSAPVTEQRAKRLFCKRRFVEFRIPLPLHWKPSTRQARMLKFYIRDSPLASPRGSHACPGLPVHLFCFVPPKLQRPPDAAAVRWLDARACAFLRLPKRLMWMSSAHKH</sequence>
<keyword evidence="2" id="KW-1185">Reference proteome</keyword>